<dbReference type="STRING" id="43928.SAMN05443636_2229"/>
<gene>
    <name evidence="1" type="ORF">SAMN05443636_2229</name>
</gene>
<keyword evidence="2" id="KW-1185">Reference proteome</keyword>
<dbReference type="Gene3D" id="3.40.50.300">
    <property type="entry name" value="P-loop containing nucleotide triphosphate hydrolases"/>
    <property type="match status" value="1"/>
</dbReference>
<dbReference type="InterPro" id="IPR055549">
    <property type="entry name" value="DUF7125"/>
</dbReference>
<evidence type="ECO:0000313" key="1">
    <source>
        <dbReference type="EMBL" id="SHH26717.1"/>
    </source>
</evidence>
<dbReference type="OrthoDB" id="49711at2157"/>
<dbReference type="SUPFAM" id="SSF52540">
    <property type="entry name" value="P-loop containing nucleoside triphosphate hydrolases"/>
    <property type="match status" value="1"/>
</dbReference>
<name>A0A1M5RK89_9EURY</name>
<dbReference type="Proteomes" id="UP000184357">
    <property type="component" value="Unassembled WGS sequence"/>
</dbReference>
<dbReference type="Pfam" id="PF23442">
    <property type="entry name" value="DUF7125"/>
    <property type="match status" value="1"/>
</dbReference>
<sequence>MQDRLPTGIDVLDRRFDGGIPAGSIVLFSAEPASQSELLLYELTAARGTLYLTTLRSDQAVTDAIDRTKSRVGTPTVRDIGGDAPLDAANRLVSALPENANLIVDVVDPLERTDRSRYRRFLTELQTAMVNTESVAFLHAMKRDDEPRNRAMTEHVADVVWDLDTQVRGSDVVNKLAVPKFRGGRALDETVKLKLEEQVAIDTSRDIA</sequence>
<dbReference type="InterPro" id="IPR027417">
    <property type="entry name" value="P-loop_NTPase"/>
</dbReference>
<dbReference type="RefSeq" id="WP_073309493.1">
    <property type="nucleotide sequence ID" value="NZ_FQWV01000005.1"/>
</dbReference>
<evidence type="ECO:0000313" key="2">
    <source>
        <dbReference type="Proteomes" id="UP000184357"/>
    </source>
</evidence>
<reference evidence="1 2" key="1">
    <citation type="submission" date="2016-11" db="EMBL/GenBank/DDBJ databases">
        <authorList>
            <person name="Jaros S."/>
            <person name="Januszkiewicz K."/>
            <person name="Wedrychowicz H."/>
        </authorList>
    </citation>
    <scope>NUCLEOTIDE SEQUENCE [LARGE SCALE GENOMIC DNA]</scope>
    <source>
        <strain evidence="1 2">DSM 9297</strain>
    </source>
</reference>
<proteinExistence type="predicted"/>
<protein>
    <submittedName>
        <fullName evidence="1">RecA-superfamily ATPase, KaiC/GvpD/RAD55 family</fullName>
    </submittedName>
</protein>
<dbReference type="AlphaFoldDB" id="A0A1M5RK89"/>
<organism evidence="1 2">
    <name type="scientific">Halobaculum gomorrense</name>
    <dbReference type="NCBI Taxonomy" id="43928"/>
    <lineage>
        <taxon>Archaea</taxon>
        <taxon>Methanobacteriati</taxon>
        <taxon>Methanobacteriota</taxon>
        <taxon>Stenosarchaea group</taxon>
        <taxon>Halobacteria</taxon>
        <taxon>Halobacteriales</taxon>
        <taxon>Haloferacaceae</taxon>
        <taxon>Halobaculum</taxon>
    </lineage>
</organism>
<dbReference type="EMBL" id="FQWV01000005">
    <property type="protein sequence ID" value="SHH26717.1"/>
    <property type="molecule type" value="Genomic_DNA"/>
</dbReference>
<accession>A0A1M5RK89</accession>